<dbReference type="OrthoDB" id="6248214at2759"/>
<sequence>MALYNGQQFQQLDDYPDDSVFQETPPMAVRESQMVQRSYLSQEYGRQKVPANVAYVHPTFYKPGSVHAQDPEKFPVKDEDEFMTYATSTRLRSEYNEYGVIVENNADEYEKKTLQNGLEKYPNDLDIFDQELYLMKQENERLRTLLENRELIQDSYGNENYLYSEEMASNMRRHPKNLDSEICRLQEENRQLRSYLEENRYGFENANDATDYDDDFEEIIEETTTTTRPAPVQAVIPYVEQSHLADLAVIPQRSVGVGDIDVNQFYLLGTGTQSIDPADFPRPFWERISEYFTERYRRETRHQVPQPPVFPPLRSATADRHLSFKNFGSLAPQCPNADADFIRNLYRYSQYDCSAFIRRLVTKLTELRRVTRQDQPRRATVRSESVGVSARPVMADKRTSSMP</sequence>
<evidence type="ECO:0000313" key="3">
    <source>
        <dbReference type="EMBL" id="VDN17334.1"/>
    </source>
</evidence>
<organism evidence="3 4">
    <name type="scientific">Dibothriocephalus latus</name>
    <name type="common">Fish tapeworm</name>
    <name type="synonym">Diphyllobothrium latum</name>
    <dbReference type="NCBI Taxonomy" id="60516"/>
    <lineage>
        <taxon>Eukaryota</taxon>
        <taxon>Metazoa</taxon>
        <taxon>Spiralia</taxon>
        <taxon>Lophotrochozoa</taxon>
        <taxon>Platyhelminthes</taxon>
        <taxon>Cestoda</taxon>
        <taxon>Eucestoda</taxon>
        <taxon>Diphyllobothriidea</taxon>
        <taxon>Diphyllobothriidae</taxon>
        <taxon>Dibothriocephalus</taxon>
    </lineage>
</organism>
<keyword evidence="4" id="KW-1185">Reference proteome</keyword>
<feature type="coiled-coil region" evidence="1">
    <location>
        <begin position="135"/>
        <end position="198"/>
    </location>
</feature>
<evidence type="ECO:0000256" key="2">
    <source>
        <dbReference type="SAM" id="MobiDB-lite"/>
    </source>
</evidence>
<dbReference type="EMBL" id="UYRU01068097">
    <property type="protein sequence ID" value="VDN17334.1"/>
    <property type="molecule type" value="Genomic_DNA"/>
</dbReference>
<gene>
    <name evidence="3" type="ORF">DILT_LOCUS12904</name>
</gene>
<accession>A0A3P7LKM7</accession>
<feature type="region of interest" description="Disordered" evidence="2">
    <location>
        <begin position="373"/>
        <end position="403"/>
    </location>
</feature>
<proteinExistence type="predicted"/>
<name>A0A3P7LKM7_DIBLA</name>
<dbReference type="Proteomes" id="UP000281553">
    <property type="component" value="Unassembled WGS sequence"/>
</dbReference>
<feature type="compositionally biased region" description="Basic and acidic residues" evidence="2">
    <location>
        <begin position="394"/>
        <end position="403"/>
    </location>
</feature>
<keyword evidence="1" id="KW-0175">Coiled coil</keyword>
<evidence type="ECO:0000256" key="1">
    <source>
        <dbReference type="SAM" id="Coils"/>
    </source>
</evidence>
<feature type="non-terminal residue" evidence="3">
    <location>
        <position position="403"/>
    </location>
</feature>
<dbReference type="AlphaFoldDB" id="A0A3P7LKM7"/>
<evidence type="ECO:0000313" key="4">
    <source>
        <dbReference type="Proteomes" id="UP000281553"/>
    </source>
</evidence>
<protein>
    <submittedName>
        <fullName evidence="3">Uncharacterized protein</fullName>
    </submittedName>
</protein>
<reference evidence="3 4" key="1">
    <citation type="submission" date="2018-11" db="EMBL/GenBank/DDBJ databases">
        <authorList>
            <consortium name="Pathogen Informatics"/>
        </authorList>
    </citation>
    <scope>NUCLEOTIDE SEQUENCE [LARGE SCALE GENOMIC DNA]</scope>
</reference>